<evidence type="ECO:0000313" key="2">
    <source>
        <dbReference type="EMBL" id="SPP66807.1"/>
    </source>
</evidence>
<dbReference type="Pfam" id="PF00494">
    <property type="entry name" value="SQS_PSY"/>
    <property type="match status" value="1"/>
</dbReference>
<keyword evidence="1 2" id="KW-0808">Transferase</keyword>
<dbReference type="PROSITE" id="PS01044">
    <property type="entry name" value="SQUALEN_PHYTOEN_SYN_1"/>
    <property type="match status" value="1"/>
</dbReference>
<dbReference type="InterPro" id="IPR017828">
    <property type="entry name" value="SQ_synth_HpnD-like"/>
</dbReference>
<dbReference type="CDD" id="cd00683">
    <property type="entry name" value="Trans_IPPS_HH"/>
    <property type="match status" value="1"/>
</dbReference>
<dbReference type="EC" id="2.5.1.32" evidence="2"/>
<protein>
    <submittedName>
        <fullName evidence="2">Phytoene synthase</fullName>
        <ecNumber evidence="2">2.5.1.32</ecNumber>
    </submittedName>
</protein>
<dbReference type="NCBIfam" id="TIGR03465">
    <property type="entry name" value="HpnD"/>
    <property type="match status" value="1"/>
</dbReference>
<sequence length="286" mass="32530">MTVDEAQAYCTALTKTSGSNFYYSFFFLPKARRSAMYTVYAFCKAVDSAVDEPAPGSQPQEELARWRVELDAAYHGTPTWPITISLAHHVKALSIPKVYFEELIKGVEMDLHNNRYVTFDELSSYCYRVASVVGLICLHIFGATSARAQDYAVDLGMAFQLTNILRDVGTDAAQNRIYLPLEDLKACKYSEKALRQQTYSPEFQKLMQFEAARARQYYDKARAALMALPPHERRALTVAEIMRGVYSRILKKIEASDYQVFGPRLRLTTSHRLTIAAGIWLRSRFS</sequence>
<dbReference type="GO" id="GO:0016117">
    <property type="term" value="P:carotenoid biosynthetic process"/>
    <property type="evidence" value="ECO:0007669"/>
    <property type="project" value="InterPro"/>
</dbReference>
<dbReference type="RefSeq" id="WP_121990924.1">
    <property type="nucleotide sequence ID" value="NZ_OUNR01000022.1"/>
</dbReference>
<dbReference type="InterPro" id="IPR002060">
    <property type="entry name" value="Squ/phyt_synthse"/>
</dbReference>
<evidence type="ECO:0000256" key="1">
    <source>
        <dbReference type="ARBA" id="ARBA00022679"/>
    </source>
</evidence>
<dbReference type="InParanoid" id="A0A330LBX9"/>
<accession>A0A330LBX9</accession>
<name>A0A330LBX9_9BACT</name>
<dbReference type="PROSITE" id="PS01045">
    <property type="entry name" value="SQUALEN_PHYTOEN_SYN_2"/>
    <property type="match status" value="1"/>
</dbReference>
<gene>
    <name evidence="2" type="primary">crtB</name>
    <name evidence="2" type="ORF">NITLEN_90062</name>
</gene>
<dbReference type="SUPFAM" id="SSF48576">
    <property type="entry name" value="Terpenoid synthases"/>
    <property type="match status" value="1"/>
</dbReference>
<reference evidence="3" key="1">
    <citation type="submission" date="2018-04" db="EMBL/GenBank/DDBJ databases">
        <authorList>
            <person name="Lucker S."/>
            <person name="Sakoula D."/>
        </authorList>
    </citation>
    <scope>NUCLEOTIDE SEQUENCE [LARGE SCALE GENOMIC DNA]</scope>
</reference>
<dbReference type="OrthoDB" id="9807580at2"/>
<dbReference type="Gene3D" id="1.10.600.10">
    <property type="entry name" value="Farnesyl Diphosphate Synthase"/>
    <property type="match status" value="1"/>
</dbReference>
<dbReference type="InterPro" id="IPR019845">
    <property type="entry name" value="Squalene/phytoene_synthase_CS"/>
</dbReference>
<dbReference type="InterPro" id="IPR033904">
    <property type="entry name" value="Trans_IPPS_HH"/>
</dbReference>
<dbReference type="GO" id="GO:0051996">
    <property type="term" value="F:squalene synthase [NAD(P)H] activity"/>
    <property type="evidence" value="ECO:0007669"/>
    <property type="project" value="InterPro"/>
</dbReference>
<dbReference type="AlphaFoldDB" id="A0A330LBX9"/>
<keyword evidence="3" id="KW-1185">Reference proteome</keyword>
<proteinExistence type="predicted"/>
<dbReference type="EMBL" id="OUNR01000022">
    <property type="protein sequence ID" value="SPP66807.1"/>
    <property type="molecule type" value="Genomic_DNA"/>
</dbReference>
<dbReference type="PANTHER" id="PTHR31480">
    <property type="entry name" value="BIFUNCTIONAL LYCOPENE CYCLASE/PHYTOENE SYNTHASE"/>
    <property type="match status" value="1"/>
</dbReference>
<evidence type="ECO:0000313" key="3">
    <source>
        <dbReference type="Proteomes" id="UP000248168"/>
    </source>
</evidence>
<dbReference type="Proteomes" id="UP000248168">
    <property type="component" value="Unassembled WGS sequence"/>
</dbReference>
<organism evidence="2 3">
    <name type="scientific">Nitrospira lenta</name>
    <dbReference type="NCBI Taxonomy" id="1436998"/>
    <lineage>
        <taxon>Bacteria</taxon>
        <taxon>Pseudomonadati</taxon>
        <taxon>Nitrospirota</taxon>
        <taxon>Nitrospiria</taxon>
        <taxon>Nitrospirales</taxon>
        <taxon>Nitrospiraceae</taxon>
        <taxon>Nitrospira</taxon>
    </lineage>
</organism>
<dbReference type="InterPro" id="IPR008949">
    <property type="entry name" value="Isoprenoid_synthase_dom_sf"/>
</dbReference>